<feature type="compositionally biased region" description="Basic and acidic residues" evidence="1">
    <location>
        <begin position="319"/>
        <end position="333"/>
    </location>
</feature>
<feature type="region of interest" description="Disordered" evidence="1">
    <location>
        <begin position="307"/>
        <end position="351"/>
    </location>
</feature>
<dbReference type="Gene3D" id="1.10.720.30">
    <property type="entry name" value="SAP domain"/>
    <property type="match status" value="1"/>
</dbReference>
<feature type="compositionally biased region" description="Basic and acidic residues" evidence="1">
    <location>
        <begin position="369"/>
        <end position="380"/>
    </location>
</feature>
<sequence length="709" mass="77268">MHTGTSESESNFLDNNTVSSQTLDADSDLVMVQMEQNEVPLDESYAVATTTANTTRAASASLHMEEKVQQEDEHKLSFHTLPDTSSPHFGYRRRASLPETDRKAMSTKDAFEVDALDTEADEDPNLILEAATTAPVLEVRTGGVAYGSLVVADDDDDISTLASQHLIIPPGVEPREHSTTTTNTLSLSMKDVDSGVLSERLFAKVDDNREDFTSVTPKDDVCADAGSTSEIEVKGLEKGGSNDEKNARYLKEEETGNDNKHKGLKEEVELEGKRKALASPLTREEQQPGLLHSHAFVAVGESLVRQNTTVAHQPTVDSGPKREDTSPENKPDPGKLLIASNNVNEATKTGTTKTDLDKGILVASPLEPDAVKEGDKDLEHSNATSKPRGPTGVGKIAIAFILLTIAATVATFHWRHQVFIFAKPQDGTVEGELPGAIPQNRKESPASAALADDLEATPRIDHADDLIKTHDIVEVMVDLDSTVEETYNSSTNEQAAMEKTNASISRLMEASMPDGVAVGPLQANNAEHTQEEIVVPLLAGVDHDHHQTESSPFLQLNSMFVWATMVMICSALSIRWCSCSQQTDLADTSGVADSTTQRKGKSEGTLQANCSKKTPRTKSKPKMKNVDIRTLDKTNYMNKTKEYLKLRLKERGLSTRGDKGILVERLVEGYHEELNGKTYRQLQYLCKGKALLQSGTTADVKVRLLEDGL</sequence>
<evidence type="ECO:0000313" key="4">
    <source>
        <dbReference type="Proteomes" id="UP001153069"/>
    </source>
</evidence>
<dbReference type="PROSITE" id="PS50800">
    <property type="entry name" value="SAP"/>
    <property type="match status" value="1"/>
</dbReference>
<feature type="compositionally biased region" description="Polar residues" evidence="1">
    <location>
        <begin position="307"/>
        <end position="316"/>
    </location>
</feature>
<organism evidence="3 4">
    <name type="scientific">Seminavis robusta</name>
    <dbReference type="NCBI Taxonomy" id="568900"/>
    <lineage>
        <taxon>Eukaryota</taxon>
        <taxon>Sar</taxon>
        <taxon>Stramenopiles</taxon>
        <taxon>Ochrophyta</taxon>
        <taxon>Bacillariophyta</taxon>
        <taxon>Bacillariophyceae</taxon>
        <taxon>Bacillariophycidae</taxon>
        <taxon>Naviculales</taxon>
        <taxon>Naviculaceae</taxon>
        <taxon>Seminavis</taxon>
    </lineage>
</organism>
<dbReference type="Proteomes" id="UP001153069">
    <property type="component" value="Unassembled WGS sequence"/>
</dbReference>
<feature type="compositionally biased region" description="Basic residues" evidence="1">
    <location>
        <begin position="613"/>
        <end position="622"/>
    </location>
</feature>
<reference evidence="3" key="1">
    <citation type="submission" date="2020-06" db="EMBL/GenBank/DDBJ databases">
        <authorList>
            <consortium name="Plant Systems Biology data submission"/>
        </authorList>
    </citation>
    <scope>NUCLEOTIDE SEQUENCE</scope>
    <source>
        <strain evidence="3">D6</strain>
    </source>
</reference>
<dbReference type="InterPro" id="IPR003034">
    <property type="entry name" value="SAP_dom"/>
</dbReference>
<gene>
    <name evidence="3" type="ORF">SEMRO_56_G032600.1</name>
</gene>
<feature type="domain" description="SAP" evidence="2">
    <location>
        <begin position="636"/>
        <end position="670"/>
    </location>
</feature>
<evidence type="ECO:0000313" key="3">
    <source>
        <dbReference type="EMBL" id="CAB9499204.1"/>
    </source>
</evidence>
<name>A0A9N8DGF5_9STRA</name>
<keyword evidence="4" id="KW-1185">Reference proteome</keyword>
<evidence type="ECO:0000256" key="1">
    <source>
        <dbReference type="SAM" id="MobiDB-lite"/>
    </source>
</evidence>
<proteinExistence type="predicted"/>
<feature type="compositionally biased region" description="Polar residues" evidence="1">
    <location>
        <begin position="587"/>
        <end position="597"/>
    </location>
</feature>
<feature type="region of interest" description="Disordered" evidence="1">
    <location>
        <begin position="587"/>
        <end position="622"/>
    </location>
</feature>
<dbReference type="EMBL" id="CAICTM010000055">
    <property type="protein sequence ID" value="CAB9499204.1"/>
    <property type="molecule type" value="Genomic_DNA"/>
</dbReference>
<dbReference type="InterPro" id="IPR036361">
    <property type="entry name" value="SAP_dom_sf"/>
</dbReference>
<comment type="caution">
    <text evidence="3">The sequence shown here is derived from an EMBL/GenBank/DDBJ whole genome shotgun (WGS) entry which is preliminary data.</text>
</comment>
<dbReference type="AlphaFoldDB" id="A0A9N8DGF5"/>
<accession>A0A9N8DGF5</accession>
<feature type="region of interest" description="Disordered" evidence="1">
    <location>
        <begin position="251"/>
        <end position="270"/>
    </location>
</feature>
<feature type="region of interest" description="Disordered" evidence="1">
    <location>
        <begin position="365"/>
        <end position="390"/>
    </location>
</feature>
<evidence type="ECO:0000259" key="2">
    <source>
        <dbReference type="PROSITE" id="PS50800"/>
    </source>
</evidence>
<protein>
    <recommendedName>
        <fullName evidence="2">SAP domain-containing protein</fullName>
    </recommendedName>
</protein>